<evidence type="ECO:0000256" key="4">
    <source>
        <dbReference type="ARBA" id="ARBA00022795"/>
    </source>
</evidence>
<keyword evidence="7" id="KW-0966">Cell projection</keyword>
<reference evidence="7 8" key="1">
    <citation type="submission" date="2016-08" db="EMBL/GenBank/DDBJ databases">
        <title>Genome of Bacillus solimangrovi GH2-4.</title>
        <authorList>
            <person name="Lim S."/>
            <person name="Kim B.-C."/>
        </authorList>
    </citation>
    <scope>NUCLEOTIDE SEQUENCE [LARGE SCALE GENOMIC DNA]</scope>
    <source>
        <strain evidence="7 8">GH2-4</strain>
    </source>
</reference>
<keyword evidence="8" id="KW-1185">Reference proteome</keyword>
<dbReference type="GO" id="GO:0005829">
    <property type="term" value="C:cytosol"/>
    <property type="evidence" value="ECO:0007669"/>
    <property type="project" value="UniProtKB-SubCell"/>
</dbReference>
<dbReference type="CDD" id="cd16098">
    <property type="entry name" value="FliS"/>
    <property type="match status" value="1"/>
</dbReference>
<comment type="similarity">
    <text evidence="2 6">Belongs to the FliS family.</text>
</comment>
<proteinExistence type="inferred from homology"/>
<accession>A0A1E5LDP8</accession>
<protein>
    <recommendedName>
        <fullName evidence="6">Flagellar secretion chaperone FliS</fullName>
    </recommendedName>
</protein>
<keyword evidence="7" id="KW-0969">Cilium</keyword>
<dbReference type="Gene3D" id="1.20.120.340">
    <property type="entry name" value="Flagellar protein FliS"/>
    <property type="match status" value="1"/>
</dbReference>
<evidence type="ECO:0000256" key="1">
    <source>
        <dbReference type="ARBA" id="ARBA00004514"/>
    </source>
</evidence>
<name>A0A1E5LDP8_9BACI</name>
<dbReference type="OrthoDB" id="1524959at2"/>
<dbReference type="SUPFAM" id="SSF101116">
    <property type="entry name" value="Flagellar export chaperone FliS"/>
    <property type="match status" value="1"/>
</dbReference>
<keyword evidence="4 6" id="KW-1005">Bacterial flagellum biogenesis</keyword>
<dbReference type="EMBL" id="MJEH01000033">
    <property type="protein sequence ID" value="OEH92208.1"/>
    <property type="molecule type" value="Genomic_DNA"/>
</dbReference>
<keyword evidence="7" id="KW-0282">Flagellum</keyword>
<evidence type="ECO:0000313" key="8">
    <source>
        <dbReference type="Proteomes" id="UP000095209"/>
    </source>
</evidence>
<dbReference type="NCBIfam" id="TIGR00208">
    <property type="entry name" value="fliS"/>
    <property type="match status" value="1"/>
</dbReference>
<evidence type="ECO:0000256" key="5">
    <source>
        <dbReference type="ARBA" id="ARBA00023186"/>
    </source>
</evidence>
<dbReference type="Proteomes" id="UP000095209">
    <property type="component" value="Unassembled WGS sequence"/>
</dbReference>
<keyword evidence="3 6" id="KW-0963">Cytoplasm</keyword>
<dbReference type="PANTHER" id="PTHR34773:SF1">
    <property type="entry name" value="FLAGELLAR SECRETION CHAPERONE FLIS"/>
    <property type="match status" value="1"/>
</dbReference>
<gene>
    <name evidence="7" type="ORF">BFG57_02755</name>
</gene>
<evidence type="ECO:0000256" key="3">
    <source>
        <dbReference type="ARBA" id="ARBA00022490"/>
    </source>
</evidence>
<dbReference type="PANTHER" id="PTHR34773">
    <property type="entry name" value="FLAGELLAR SECRETION CHAPERONE FLIS"/>
    <property type="match status" value="1"/>
</dbReference>
<dbReference type="InterPro" id="IPR036584">
    <property type="entry name" value="FliS_sf"/>
</dbReference>
<dbReference type="InterPro" id="IPR003713">
    <property type="entry name" value="FliS"/>
</dbReference>
<organism evidence="7 8">
    <name type="scientific">Bacillus solimangrovi</name>
    <dbReference type="NCBI Taxonomy" id="1305675"/>
    <lineage>
        <taxon>Bacteria</taxon>
        <taxon>Bacillati</taxon>
        <taxon>Bacillota</taxon>
        <taxon>Bacilli</taxon>
        <taxon>Bacillales</taxon>
        <taxon>Bacillaceae</taxon>
        <taxon>Bacillus</taxon>
    </lineage>
</organism>
<keyword evidence="5" id="KW-0143">Chaperone</keyword>
<dbReference type="GO" id="GO:0044780">
    <property type="term" value="P:bacterial-type flagellum assembly"/>
    <property type="evidence" value="ECO:0007669"/>
    <property type="project" value="InterPro"/>
</dbReference>
<evidence type="ECO:0000256" key="2">
    <source>
        <dbReference type="ARBA" id="ARBA00008787"/>
    </source>
</evidence>
<dbReference type="AlphaFoldDB" id="A0A1E5LDP8"/>
<evidence type="ECO:0000313" key="7">
    <source>
        <dbReference type="EMBL" id="OEH92208.1"/>
    </source>
</evidence>
<dbReference type="Pfam" id="PF02561">
    <property type="entry name" value="FliS"/>
    <property type="match status" value="1"/>
</dbReference>
<comment type="subcellular location">
    <subcellularLocation>
        <location evidence="1 6">Cytoplasm</location>
        <location evidence="1 6">Cytosol</location>
    </subcellularLocation>
</comment>
<dbReference type="PIRSF" id="PIRSF039090">
    <property type="entry name" value="Flis"/>
    <property type="match status" value="1"/>
</dbReference>
<comment type="caution">
    <text evidence="7">The sequence shown here is derived from an EMBL/GenBank/DDBJ whole genome shotgun (WGS) entry which is preliminary data.</text>
</comment>
<evidence type="ECO:0000256" key="6">
    <source>
        <dbReference type="PIRNR" id="PIRNR039090"/>
    </source>
</evidence>
<dbReference type="STRING" id="1305675.BFG57_02755"/>
<sequence>MVNNAYQKYKQNSIETASSEELTLMLYQGCIKFIKLAKRAIEENNILDRNTNLIKAQNIVQELMISMDPKYPITETIMPMYDYMYRRLMEANAKNDIEILNEVEGYAVEFRDTWKQVMQINRGQQAQLQQSGKA</sequence>
<dbReference type="GO" id="GO:0071973">
    <property type="term" value="P:bacterial-type flagellum-dependent cell motility"/>
    <property type="evidence" value="ECO:0007669"/>
    <property type="project" value="TreeGrafter"/>
</dbReference>